<dbReference type="PANTHER" id="PTHR21963:SF1">
    <property type="entry name" value="SPERM-ASSOCIATED ANTIGEN 17"/>
    <property type="match status" value="1"/>
</dbReference>
<dbReference type="GO" id="GO:1904158">
    <property type="term" value="P:axonemal central apparatus assembly"/>
    <property type="evidence" value="ECO:0007669"/>
    <property type="project" value="TreeGrafter"/>
</dbReference>
<evidence type="ECO:0000313" key="3">
    <source>
        <dbReference type="Proteomes" id="UP000683925"/>
    </source>
</evidence>
<feature type="region of interest" description="Disordered" evidence="1">
    <location>
        <begin position="336"/>
        <end position="364"/>
    </location>
</feature>
<protein>
    <submittedName>
        <fullName evidence="2">Uncharacterized protein</fullName>
    </submittedName>
</protein>
<dbReference type="OrthoDB" id="10257153at2759"/>
<reference evidence="2" key="1">
    <citation type="submission" date="2021-01" db="EMBL/GenBank/DDBJ databases">
        <authorList>
            <consortium name="Genoscope - CEA"/>
            <person name="William W."/>
        </authorList>
    </citation>
    <scope>NUCLEOTIDE SEQUENCE</scope>
</reference>
<evidence type="ECO:0000313" key="2">
    <source>
        <dbReference type="EMBL" id="CAD8194369.1"/>
    </source>
</evidence>
<feature type="region of interest" description="Disordered" evidence="1">
    <location>
        <begin position="121"/>
        <end position="145"/>
    </location>
</feature>
<accession>A0A8S1X1P4</accession>
<dbReference type="Proteomes" id="UP000683925">
    <property type="component" value="Unassembled WGS sequence"/>
</dbReference>
<dbReference type="InterPro" id="IPR026173">
    <property type="entry name" value="SPAG17"/>
</dbReference>
<comment type="caution">
    <text evidence="2">The sequence shown here is derived from an EMBL/GenBank/DDBJ whole genome shotgun (WGS) entry which is preliminary data.</text>
</comment>
<keyword evidence="3" id="KW-1185">Reference proteome</keyword>
<dbReference type="EMBL" id="CAJJDP010000106">
    <property type="protein sequence ID" value="CAD8194369.1"/>
    <property type="molecule type" value="Genomic_DNA"/>
</dbReference>
<dbReference type="GO" id="GO:1990716">
    <property type="term" value="C:axonemal central apparatus"/>
    <property type="evidence" value="ECO:0007669"/>
    <property type="project" value="TreeGrafter"/>
</dbReference>
<evidence type="ECO:0000256" key="1">
    <source>
        <dbReference type="SAM" id="MobiDB-lite"/>
    </source>
</evidence>
<organism evidence="2 3">
    <name type="scientific">Paramecium octaurelia</name>
    <dbReference type="NCBI Taxonomy" id="43137"/>
    <lineage>
        <taxon>Eukaryota</taxon>
        <taxon>Sar</taxon>
        <taxon>Alveolata</taxon>
        <taxon>Ciliophora</taxon>
        <taxon>Intramacronucleata</taxon>
        <taxon>Oligohymenophorea</taxon>
        <taxon>Peniculida</taxon>
        <taxon>Parameciidae</taxon>
        <taxon>Paramecium</taxon>
    </lineage>
</organism>
<proteinExistence type="predicted"/>
<sequence>MPPKKDEVDLNALPPLKHLCVGIRIEAGKARAGKLFNLLKECKSFQKNVTREEIINFCKEKQLYVDPATLTDKQKKDSKFMAEVATELTSDVMNKGFQMFIQDQVLSIRKAKYQAAQALAAEKAAPPKKDDKKDAKKGGKEAAAVAPIPEPEKAVPEKEYTKNFDIVFIVQGFPQVPQEQIELIMHVKEKVTNWGGVDMNLLEQGEDFQEELEKRMEEFVQPVTIKRSYSEESLHYTAAERAVIEEIKKQRNGSQKTDPLRQLTIKELILEMDLEVEEETLKQFHEQLIEEICQFSVDQQQFNEWIVNKKPIPLITKEAPKDPFDLEVERIKHEAHQAEEQQKAAEEAVAAEKNKKGAKKDAKKTDAELEAERLAEIEKNKQNELRKQQIEEALEQQQKMKAKLHLQYYKRQLSDVQLSKVGPCILLECLLDQLSAEAAYIQSSKVPPCLEDQEDAEQVNRLLANQKKEQQQIEGAKQLILDECDWIELRGHFGQLHDQQFIVEREHKIFDNLCFPGIDRQGMPEIAEKSEKLRKANKAKLHPFINVDVSEFERRQLLLSFEELLKENEPEQDWYLGDRIYLERHNKNTLRQQFYEALLHDPQVVLKYLPDDDALMVCCYYKNPPGRTLRKKWSAEWRVLPNLEYFIQVRNFNSEYYYDIDYQQIGAITERSKIMYPTDNSLIIATKFTVGEVERIRYRVIKENVVFGIQGGFYAQFRDLRMSAQDQIMNLTFKNGLCLRFTQKGEVVQQYLYQKPQEQTQTLLNLYDNAEINHELEIKRVITGQGTVIVYKKDGSIIVLYANGNVSMYKNDMWITTNNKGVRKSQKGIEKVPCATKNDPESGAKVYIRDDQTLIIYYKDGSQYTQHYDGTIMLIKGDKVIVEHPNFASVVVTIDKVKQRTGTIIGMGSAYANVGFDNIFERSNDGRVVETFYSGCKVISYIEKQELPEYKQYKTNRIHLMYTHDGSVAKVVDDGEIVIVTAEERVRLNNKGEKKPLGQDIDYWLQLFSVSDERKAGVYTIDLTRKCIFTKDEESNYFQIDEDGNVTSKISVSLNQEPSTPDYIPDGLFVDEENKVLPPPKSWVPPRLFLVKNDNTGVELFNQTQLQDYFRLKSENPFCNKLIDELPNNVKSISFITELKNLTKKFIEVKIPQTLDIVPKTVQKTTIIPHKVFTYRNFLEYLPFDKDQRALHEQSLQKYEVWQKAMQKAQNEFGVIQKSEDERDAEFIIQMKILESRRTDYSYESYDQAKSKIALPDMASNAVEHLEQTLVRTTKVQQVVQQVFVDVQRKVQTISLQKSIKPTAEAKGFVQNYFDTKEGHEYLKTAPENPPIKKPRERIVQPTEEQQQQQLTQNQQEAQKTLPEGIIPLEQPQLPTPQYNNTNNLTKVIIKPSVFTQAEIDDEVKQRKQLDDSIRYRQVKKRDFDVYGKERKDIKLVPCLLKTNPKSELNQKYILTDASTDNRIKISSMATRVYQQAAPISQLRNEGMHQTIIRTLDKKNNLDDLIDKKNLMVTSDINDRLKKDLLIYPINVQFGELKQGGSYEIKISVKNEDIMAQRIVLKQPLNTNIKALMKQMGSISLGLVREVFVQIDAERVGQFSDELQIMSKHSIYTIPITGNVVEQSMFDKLNSEQIKLTNKPLLRKYVKDLKAQSKQQDIIGDSQDSDLLPKINYDKNVKIDPFQNQKKDEQSYEEEN</sequence>
<dbReference type="PANTHER" id="PTHR21963">
    <property type="entry name" value="PF6"/>
    <property type="match status" value="1"/>
</dbReference>
<feature type="compositionally biased region" description="Basic and acidic residues" evidence="1">
    <location>
        <begin position="125"/>
        <end position="140"/>
    </location>
</feature>
<name>A0A8S1X1P4_PAROT</name>
<gene>
    <name evidence="2" type="ORF">POCTA_138.1.T1060199</name>
</gene>
<dbReference type="OMA" id="PQYNNTN"/>